<dbReference type="InterPro" id="IPR009056">
    <property type="entry name" value="Cyt_c-like_dom"/>
</dbReference>
<organism evidence="9 10">
    <name type="scientific">Albidovulum aquaemixtae</name>
    <dbReference type="NCBI Taxonomy" id="1542388"/>
    <lineage>
        <taxon>Bacteria</taxon>
        <taxon>Pseudomonadati</taxon>
        <taxon>Pseudomonadota</taxon>
        <taxon>Alphaproteobacteria</taxon>
        <taxon>Rhodobacterales</taxon>
        <taxon>Paracoccaceae</taxon>
        <taxon>Albidovulum</taxon>
    </lineage>
</organism>
<dbReference type="InterPro" id="IPR036909">
    <property type="entry name" value="Cyt_c-like_dom_sf"/>
</dbReference>
<dbReference type="PROSITE" id="PS51007">
    <property type="entry name" value="CYTC"/>
    <property type="match status" value="2"/>
</dbReference>
<keyword evidence="4" id="KW-0249">Electron transport</keyword>
<evidence type="ECO:0000313" key="9">
    <source>
        <dbReference type="EMBL" id="SPH16564.1"/>
    </source>
</evidence>
<evidence type="ECO:0000256" key="5">
    <source>
        <dbReference type="ARBA" id="ARBA00023004"/>
    </source>
</evidence>
<dbReference type="EMBL" id="OMOQ01000001">
    <property type="protein sequence ID" value="SPH16564.1"/>
    <property type="molecule type" value="Genomic_DNA"/>
</dbReference>
<evidence type="ECO:0000256" key="6">
    <source>
        <dbReference type="PROSITE-ProRule" id="PRU00433"/>
    </source>
</evidence>
<name>A0A2R8B1P8_9RHOB</name>
<evidence type="ECO:0000256" key="4">
    <source>
        <dbReference type="ARBA" id="ARBA00022982"/>
    </source>
</evidence>
<protein>
    <submittedName>
        <fullName evidence="9">Cytochrome c2</fullName>
    </submittedName>
</protein>
<dbReference type="GO" id="GO:0009055">
    <property type="term" value="F:electron transfer activity"/>
    <property type="evidence" value="ECO:0007669"/>
    <property type="project" value="InterPro"/>
</dbReference>
<gene>
    <name evidence="9" type="ORF">DEA8626_00074</name>
</gene>
<evidence type="ECO:0000256" key="2">
    <source>
        <dbReference type="ARBA" id="ARBA00022617"/>
    </source>
</evidence>
<dbReference type="Pfam" id="PF00034">
    <property type="entry name" value="Cytochrom_C"/>
    <property type="match status" value="1"/>
</dbReference>
<dbReference type="SUPFAM" id="SSF46626">
    <property type="entry name" value="Cytochrome c"/>
    <property type="match status" value="2"/>
</dbReference>
<dbReference type="GO" id="GO:0046872">
    <property type="term" value="F:metal ion binding"/>
    <property type="evidence" value="ECO:0007669"/>
    <property type="project" value="UniProtKB-KW"/>
</dbReference>
<sequence length="240" mass="26006">MSGRGFVTCLALSLAFCGALGGRSAPAAEIGDAERGAEIWGECSGCHAIGPEAEHSIGPKLNGIFGRRAASHDDFRYSKSLTRAGRDGLTWTLETLDAYIANPRTFASGTRMSYPGLRDAAERADLLAFLRDFSDKPRDIPEAEPTARRTLPELPADVLALKGDPEFGEYLASECKTCHRADGADEGIPSITLWPEEDFVLAMHAYKQKLRPHPVMQMMSGRLSEEEIAALAAYFAALTE</sequence>
<keyword evidence="1" id="KW-0813">Transport</keyword>
<evidence type="ECO:0000259" key="8">
    <source>
        <dbReference type="PROSITE" id="PS51007"/>
    </source>
</evidence>
<accession>A0A2R8B1P8</accession>
<evidence type="ECO:0000256" key="1">
    <source>
        <dbReference type="ARBA" id="ARBA00022448"/>
    </source>
</evidence>
<evidence type="ECO:0000313" key="10">
    <source>
        <dbReference type="Proteomes" id="UP000244924"/>
    </source>
</evidence>
<reference evidence="9 10" key="1">
    <citation type="submission" date="2018-03" db="EMBL/GenBank/DDBJ databases">
        <authorList>
            <person name="Keele B.F."/>
        </authorList>
    </citation>
    <scope>NUCLEOTIDE SEQUENCE [LARGE SCALE GENOMIC DNA]</scope>
    <source>
        <strain evidence="9 10">CECT 8626</strain>
    </source>
</reference>
<feature type="domain" description="Cytochrome c" evidence="8">
    <location>
        <begin position="158"/>
        <end position="239"/>
    </location>
</feature>
<dbReference type="GO" id="GO:0020037">
    <property type="term" value="F:heme binding"/>
    <property type="evidence" value="ECO:0007669"/>
    <property type="project" value="InterPro"/>
</dbReference>
<keyword evidence="2 6" id="KW-0349">Heme</keyword>
<keyword evidence="7" id="KW-0732">Signal</keyword>
<evidence type="ECO:0000256" key="3">
    <source>
        <dbReference type="ARBA" id="ARBA00022723"/>
    </source>
</evidence>
<feature type="domain" description="Cytochrome c" evidence="8">
    <location>
        <begin position="31"/>
        <end position="134"/>
    </location>
</feature>
<feature type="signal peptide" evidence="7">
    <location>
        <begin position="1"/>
        <end position="27"/>
    </location>
</feature>
<dbReference type="InterPro" id="IPR002327">
    <property type="entry name" value="Cyt_c_1A/1B"/>
</dbReference>
<dbReference type="PANTHER" id="PTHR11961">
    <property type="entry name" value="CYTOCHROME C"/>
    <property type="match status" value="1"/>
</dbReference>
<dbReference type="OrthoDB" id="9805828at2"/>
<dbReference type="RefSeq" id="WP_108851101.1">
    <property type="nucleotide sequence ID" value="NZ_OMOQ01000001.1"/>
</dbReference>
<keyword evidence="5 6" id="KW-0408">Iron</keyword>
<dbReference type="Gene3D" id="1.10.760.10">
    <property type="entry name" value="Cytochrome c-like domain"/>
    <property type="match status" value="2"/>
</dbReference>
<keyword evidence="10" id="KW-1185">Reference proteome</keyword>
<dbReference type="AlphaFoldDB" id="A0A2R8B1P8"/>
<proteinExistence type="predicted"/>
<dbReference type="Proteomes" id="UP000244924">
    <property type="component" value="Unassembled WGS sequence"/>
</dbReference>
<keyword evidence="3 6" id="KW-0479">Metal-binding</keyword>
<dbReference type="PRINTS" id="PR00604">
    <property type="entry name" value="CYTCHRMECIAB"/>
</dbReference>
<evidence type="ECO:0000256" key="7">
    <source>
        <dbReference type="SAM" id="SignalP"/>
    </source>
</evidence>
<feature type="chain" id="PRO_5015360470" evidence="7">
    <location>
        <begin position="28"/>
        <end position="240"/>
    </location>
</feature>